<reference evidence="1" key="1">
    <citation type="submission" date="2018-02" db="EMBL/GenBank/DDBJ databases">
        <title>Rhizophora mucronata_Transcriptome.</title>
        <authorList>
            <person name="Meera S.P."/>
            <person name="Sreeshan A."/>
            <person name="Augustine A."/>
        </authorList>
    </citation>
    <scope>NUCLEOTIDE SEQUENCE</scope>
    <source>
        <tissue evidence="1">Leaf</tissue>
    </source>
</reference>
<dbReference type="AlphaFoldDB" id="A0A2P2QG11"/>
<organism evidence="1">
    <name type="scientific">Rhizophora mucronata</name>
    <name type="common">Asiatic mangrove</name>
    <dbReference type="NCBI Taxonomy" id="61149"/>
    <lineage>
        <taxon>Eukaryota</taxon>
        <taxon>Viridiplantae</taxon>
        <taxon>Streptophyta</taxon>
        <taxon>Embryophyta</taxon>
        <taxon>Tracheophyta</taxon>
        <taxon>Spermatophyta</taxon>
        <taxon>Magnoliopsida</taxon>
        <taxon>eudicotyledons</taxon>
        <taxon>Gunneridae</taxon>
        <taxon>Pentapetalae</taxon>
        <taxon>rosids</taxon>
        <taxon>fabids</taxon>
        <taxon>Malpighiales</taxon>
        <taxon>Rhizophoraceae</taxon>
        <taxon>Rhizophora</taxon>
    </lineage>
</organism>
<protein>
    <submittedName>
        <fullName evidence="1">Uncharacterized protein</fullName>
    </submittedName>
</protein>
<sequence>MFLVACGKYLTRETIILNKTNQIYGFLYQIKTGVSSFSTISQKS</sequence>
<proteinExistence type="predicted"/>
<evidence type="ECO:0000313" key="1">
    <source>
        <dbReference type="EMBL" id="MBX65845.1"/>
    </source>
</evidence>
<accession>A0A2P2QG11</accession>
<dbReference type="EMBL" id="GGEC01085361">
    <property type="protein sequence ID" value="MBX65845.1"/>
    <property type="molecule type" value="Transcribed_RNA"/>
</dbReference>
<name>A0A2P2QG11_RHIMU</name>